<evidence type="ECO:0000313" key="1">
    <source>
        <dbReference type="EMBL" id="GAH93374.1"/>
    </source>
</evidence>
<dbReference type="EMBL" id="BARU01046772">
    <property type="protein sequence ID" value="GAH93374.1"/>
    <property type="molecule type" value="Genomic_DNA"/>
</dbReference>
<dbReference type="AlphaFoldDB" id="X1KT92"/>
<feature type="non-terminal residue" evidence="1">
    <location>
        <position position="1"/>
    </location>
</feature>
<gene>
    <name evidence="1" type="ORF">S03H2_70398</name>
</gene>
<proteinExistence type="predicted"/>
<protein>
    <submittedName>
        <fullName evidence="1">Uncharacterized protein</fullName>
    </submittedName>
</protein>
<organism evidence="1">
    <name type="scientific">marine sediment metagenome</name>
    <dbReference type="NCBI Taxonomy" id="412755"/>
    <lineage>
        <taxon>unclassified sequences</taxon>
        <taxon>metagenomes</taxon>
        <taxon>ecological metagenomes</taxon>
    </lineage>
</organism>
<sequence>VSKPLWVPQVNLIGANCFSIAWRGESEVGARSLKL</sequence>
<accession>X1KT92</accession>
<reference evidence="1" key="1">
    <citation type="journal article" date="2014" name="Front. Microbiol.">
        <title>High frequency of phylogenetically diverse reductive dehalogenase-homologous genes in deep subseafloor sedimentary metagenomes.</title>
        <authorList>
            <person name="Kawai M."/>
            <person name="Futagami T."/>
            <person name="Toyoda A."/>
            <person name="Takaki Y."/>
            <person name="Nishi S."/>
            <person name="Hori S."/>
            <person name="Arai W."/>
            <person name="Tsubouchi T."/>
            <person name="Morono Y."/>
            <person name="Uchiyama I."/>
            <person name="Ito T."/>
            <person name="Fujiyama A."/>
            <person name="Inagaki F."/>
            <person name="Takami H."/>
        </authorList>
    </citation>
    <scope>NUCLEOTIDE SEQUENCE</scope>
    <source>
        <strain evidence="1">Expedition CK06-06</strain>
    </source>
</reference>
<comment type="caution">
    <text evidence="1">The sequence shown here is derived from an EMBL/GenBank/DDBJ whole genome shotgun (WGS) entry which is preliminary data.</text>
</comment>
<name>X1KT92_9ZZZZ</name>